<sequence length="336" mass="37714">MSKLPLKVQVGIRDFWSKNEAPVQKALAALKETIGVETIIEPEWHLLLSELDGLYPDKSTFVPSIAGCVHSWCTALSTILDDSANEEWTDALLDHMKGRLRVFLEVYKGPQPALSWSGERTGFIISLPKEHVPSPWEMEPLFKSQSLACFDEKVAPATAMAHRSAPNDDWADVSLDAKTGKPELIDHSHNRTVSTVTADFERLPTCSILGRPDELLLKPPYHIAVYDRGTTLIEVHGSHSPSLQLLAEYLKKWCRVNHQDSRKPPGVEIKLHQSSFGLGLIYDRLTLSVENRYTTFTLSPMIVLSFIEGVLGYKSVIADGNSWKFRKDIEFRTSGY</sequence>
<gene>
    <name evidence="1" type="ORF">JX265_008843</name>
</gene>
<evidence type="ECO:0000313" key="1">
    <source>
        <dbReference type="EMBL" id="KAI1863626.1"/>
    </source>
</evidence>
<protein>
    <submittedName>
        <fullName evidence="1">Uncharacterized protein</fullName>
    </submittedName>
</protein>
<dbReference type="Proteomes" id="UP000829685">
    <property type="component" value="Unassembled WGS sequence"/>
</dbReference>
<organism evidence="1 2">
    <name type="scientific">Neoarthrinium moseri</name>
    <dbReference type="NCBI Taxonomy" id="1658444"/>
    <lineage>
        <taxon>Eukaryota</taxon>
        <taxon>Fungi</taxon>
        <taxon>Dikarya</taxon>
        <taxon>Ascomycota</taxon>
        <taxon>Pezizomycotina</taxon>
        <taxon>Sordariomycetes</taxon>
        <taxon>Xylariomycetidae</taxon>
        <taxon>Amphisphaeriales</taxon>
        <taxon>Apiosporaceae</taxon>
        <taxon>Neoarthrinium</taxon>
    </lineage>
</organism>
<reference evidence="1" key="1">
    <citation type="submission" date="2021-03" db="EMBL/GenBank/DDBJ databases">
        <title>Revisited historic fungal species revealed as producer of novel bioactive compounds through whole genome sequencing and comparative genomics.</title>
        <authorList>
            <person name="Vignolle G.A."/>
            <person name="Hochenegger N."/>
            <person name="Mach R.L."/>
            <person name="Mach-Aigner A.R."/>
            <person name="Javad Rahimi M."/>
            <person name="Salim K.A."/>
            <person name="Chan C.M."/>
            <person name="Lim L.B.L."/>
            <person name="Cai F."/>
            <person name="Druzhinina I.S."/>
            <person name="U'Ren J.M."/>
            <person name="Derntl C."/>
        </authorList>
    </citation>
    <scope>NUCLEOTIDE SEQUENCE</scope>
    <source>
        <strain evidence="1">TUCIM 5799</strain>
    </source>
</reference>
<proteinExistence type="predicted"/>
<evidence type="ECO:0000313" key="2">
    <source>
        <dbReference type="Proteomes" id="UP000829685"/>
    </source>
</evidence>
<dbReference type="EMBL" id="JAFIMR010000025">
    <property type="protein sequence ID" value="KAI1863626.1"/>
    <property type="molecule type" value="Genomic_DNA"/>
</dbReference>
<dbReference type="AlphaFoldDB" id="A0A9P9WHM1"/>
<keyword evidence="2" id="KW-1185">Reference proteome</keyword>
<name>A0A9P9WHM1_9PEZI</name>
<accession>A0A9P9WHM1</accession>
<comment type="caution">
    <text evidence="1">The sequence shown here is derived from an EMBL/GenBank/DDBJ whole genome shotgun (WGS) entry which is preliminary data.</text>
</comment>